<dbReference type="PANTHER" id="PTHR42850">
    <property type="entry name" value="METALLOPHOSPHOESTERASE"/>
    <property type="match status" value="1"/>
</dbReference>
<dbReference type="EMBL" id="JAGGLU010000005">
    <property type="protein sequence ID" value="MBP2057950.1"/>
    <property type="molecule type" value="Genomic_DNA"/>
</dbReference>
<comment type="caution">
    <text evidence="2">The sequence shown here is derived from an EMBL/GenBank/DDBJ whole genome shotgun (WGS) entry which is preliminary data.</text>
</comment>
<name>A0ABS4ME35_9LACO</name>
<dbReference type="RefSeq" id="WP_209686691.1">
    <property type="nucleotide sequence ID" value="NZ_JAGGLU010000005.1"/>
</dbReference>
<organism evidence="2 3">
    <name type="scientific">Lactobacillus colini</name>
    <dbReference type="NCBI Taxonomy" id="1819254"/>
    <lineage>
        <taxon>Bacteria</taxon>
        <taxon>Bacillati</taxon>
        <taxon>Bacillota</taxon>
        <taxon>Bacilli</taxon>
        <taxon>Lactobacillales</taxon>
        <taxon>Lactobacillaceae</taxon>
        <taxon>Lactobacillus</taxon>
    </lineage>
</organism>
<sequence length="286" mass="33331">MQKIINQTLETNENKNYYIFISDIHGNLETLELIKKARKDYPDAQLVGGGDYIDERWDVKPVVDYLQELASHNNAIILRGNHEQMLINYAEKCEHQDGIWFYNGGAYSLDSLYGRELEPDEVRQTAYYQFFKSMPIMYETPHIIFVHAGVRPDNRYNDPSSYDKLDIYHGKYDYDFYRVWARQEYWFNEAGYFAHNLTGKVIITGHTPTCSIVGKFDDNREMEQLPLTSCRVRVVDYPAEPARIFTDGGSHSDADLYPHNDGNVVVLDKMGKIQKVYNYQNTLSDN</sequence>
<dbReference type="Pfam" id="PF00149">
    <property type="entry name" value="Metallophos"/>
    <property type="match status" value="1"/>
</dbReference>
<dbReference type="InterPro" id="IPR029052">
    <property type="entry name" value="Metallo-depent_PP-like"/>
</dbReference>
<dbReference type="GO" id="GO:0004722">
    <property type="term" value="F:protein serine/threonine phosphatase activity"/>
    <property type="evidence" value="ECO:0007669"/>
    <property type="project" value="UniProtKB-EC"/>
</dbReference>
<evidence type="ECO:0000313" key="2">
    <source>
        <dbReference type="EMBL" id="MBP2057950.1"/>
    </source>
</evidence>
<proteinExistence type="predicted"/>
<dbReference type="Gene3D" id="3.60.21.10">
    <property type="match status" value="1"/>
</dbReference>
<feature type="domain" description="Calcineurin-like phosphoesterase" evidence="1">
    <location>
        <begin position="19"/>
        <end position="219"/>
    </location>
</feature>
<reference evidence="2 3" key="1">
    <citation type="submission" date="2021-03" db="EMBL/GenBank/DDBJ databases">
        <title>Genomic Encyclopedia of Type Strains, Phase IV (KMG-IV): sequencing the most valuable type-strain genomes for metagenomic binning, comparative biology and taxonomic classification.</title>
        <authorList>
            <person name="Goeker M."/>
        </authorList>
    </citation>
    <scope>NUCLEOTIDE SEQUENCE [LARGE SCALE GENOMIC DNA]</scope>
    <source>
        <strain evidence="2 3">DSM 101872</strain>
    </source>
</reference>
<dbReference type="SUPFAM" id="SSF56300">
    <property type="entry name" value="Metallo-dependent phosphatases"/>
    <property type="match status" value="1"/>
</dbReference>
<gene>
    <name evidence="2" type="ORF">J2Z60_001125</name>
</gene>
<evidence type="ECO:0000313" key="3">
    <source>
        <dbReference type="Proteomes" id="UP001519292"/>
    </source>
</evidence>
<dbReference type="InterPro" id="IPR004843">
    <property type="entry name" value="Calcineurin-like_PHP"/>
</dbReference>
<accession>A0ABS4ME35</accession>
<dbReference type="CDD" id="cd00144">
    <property type="entry name" value="MPP_PPP_family"/>
    <property type="match status" value="1"/>
</dbReference>
<keyword evidence="3" id="KW-1185">Reference proteome</keyword>
<dbReference type="EC" id="3.1.3.16" evidence="2"/>
<protein>
    <submittedName>
        <fullName evidence="2">Serine/threonine protein phosphatase 1</fullName>
        <ecNumber evidence="2">3.1.3.16</ecNumber>
    </submittedName>
</protein>
<keyword evidence="2" id="KW-0378">Hydrolase</keyword>
<dbReference type="InterPro" id="IPR050126">
    <property type="entry name" value="Ap4A_hydrolase"/>
</dbReference>
<dbReference type="PANTHER" id="PTHR42850:SF4">
    <property type="entry name" value="ZINC-DEPENDENT ENDOPOLYPHOSPHATASE"/>
    <property type="match status" value="1"/>
</dbReference>
<evidence type="ECO:0000259" key="1">
    <source>
        <dbReference type="Pfam" id="PF00149"/>
    </source>
</evidence>
<dbReference type="Proteomes" id="UP001519292">
    <property type="component" value="Unassembled WGS sequence"/>
</dbReference>